<keyword evidence="4" id="KW-1185">Reference proteome</keyword>
<dbReference type="EMBL" id="QVQW01000004">
    <property type="protein sequence ID" value="RKU48585.1"/>
    <property type="molecule type" value="Genomic_DNA"/>
</dbReference>
<evidence type="ECO:0000313" key="4">
    <source>
        <dbReference type="Proteomes" id="UP000275385"/>
    </source>
</evidence>
<feature type="domain" description="Complex 1 LYR protein" evidence="2">
    <location>
        <begin position="17"/>
        <end position="83"/>
    </location>
</feature>
<name>A0A420YL75_9PEZI</name>
<feature type="compositionally biased region" description="Basic and acidic residues" evidence="1">
    <location>
        <begin position="297"/>
        <end position="307"/>
    </location>
</feature>
<evidence type="ECO:0000313" key="3">
    <source>
        <dbReference type="EMBL" id="RKU48585.1"/>
    </source>
</evidence>
<gene>
    <name evidence="3" type="ORF">DL546_008359</name>
</gene>
<dbReference type="Pfam" id="PF05347">
    <property type="entry name" value="Complex1_LYR"/>
    <property type="match status" value="1"/>
</dbReference>
<evidence type="ECO:0000256" key="1">
    <source>
        <dbReference type="SAM" id="MobiDB-lite"/>
    </source>
</evidence>
<proteinExistence type="predicted"/>
<sequence>MPTVFVPARNSRHRTACFALYKALIRQSVRVPLPDNLISAPGLSGPVHPIKHLVRSGFRRNKTDTSPRLVISALRNGYKFLDMLSAAQSTLTPEYAQVHEFIRARMTRKANALALRSLRDPPPPKPHSAPNPNTIPLLTRVSGPGEPPHYEPTVRPRPLAELGGTGIRRVPTLENAAGIPYLRQTKPQTLIMNRIIRQKSEKLQKKVYEAMELLEEPREAARYEDTWDKLIDKELGVRGDDRDPPGSYTRTNQQALDSVFDYLNKSRADQAARGAALHRIVQEERALRDQERIERMRRREREARRAAGDSSAPDAAQVEALPQATVAKSSMDIAKQLAAEVAGTDPFIDPARREAVGTSPSKTDESVEHQNSSNSRKSVMAKPAQRTKNFAGIRKVGSTNDAPESANADSKRMNDDRKSRRRRLVYNPTMTADGGRGGASF</sequence>
<feature type="region of interest" description="Disordered" evidence="1">
    <location>
        <begin position="345"/>
        <end position="441"/>
    </location>
</feature>
<feature type="region of interest" description="Disordered" evidence="1">
    <location>
        <begin position="297"/>
        <end position="318"/>
    </location>
</feature>
<reference evidence="3 4" key="1">
    <citation type="submission" date="2018-08" db="EMBL/GenBank/DDBJ databases">
        <title>Draft genome of the lignicolous fungus Coniochaeta pulveracea.</title>
        <authorList>
            <person name="Borstlap C.J."/>
            <person name="De Witt R.N."/>
            <person name="Botha A."/>
            <person name="Volschenk H."/>
        </authorList>
    </citation>
    <scope>NUCLEOTIDE SEQUENCE [LARGE SCALE GENOMIC DNA]</scope>
    <source>
        <strain evidence="3 4">CAB683</strain>
    </source>
</reference>
<dbReference type="AlphaFoldDB" id="A0A420YL75"/>
<accession>A0A420YL75</accession>
<dbReference type="CDD" id="cd20273">
    <property type="entry name" value="Complex1_LYR_unchar"/>
    <property type="match status" value="1"/>
</dbReference>
<dbReference type="Proteomes" id="UP000275385">
    <property type="component" value="Unassembled WGS sequence"/>
</dbReference>
<organism evidence="3 4">
    <name type="scientific">Coniochaeta pulveracea</name>
    <dbReference type="NCBI Taxonomy" id="177199"/>
    <lineage>
        <taxon>Eukaryota</taxon>
        <taxon>Fungi</taxon>
        <taxon>Dikarya</taxon>
        <taxon>Ascomycota</taxon>
        <taxon>Pezizomycotina</taxon>
        <taxon>Sordariomycetes</taxon>
        <taxon>Sordariomycetidae</taxon>
        <taxon>Coniochaetales</taxon>
        <taxon>Coniochaetaceae</taxon>
        <taxon>Coniochaeta</taxon>
    </lineage>
</organism>
<dbReference type="InterPro" id="IPR008011">
    <property type="entry name" value="Complex1_LYR_dom"/>
</dbReference>
<feature type="compositionally biased region" description="Pro residues" evidence="1">
    <location>
        <begin position="120"/>
        <end position="129"/>
    </location>
</feature>
<feature type="compositionally biased region" description="Basic and acidic residues" evidence="1">
    <location>
        <begin position="409"/>
        <end position="418"/>
    </location>
</feature>
<feature type="region of interest" description="Disordered" evidence="1">
    <location>
        <begin position="118"/>
        <end position="137"/>
    </location>
</feature>
<dbReference type="STRING" id="177199.A0A420YL75"/>
<comment type="caution">
    <text evidence="3">The sequence shown here is derived from an EMBL/GenBank/DDBJ whole genome shotgun (WGS) entry which is preliminary data.</text>
</comment>
<dbReference type="InterPro" id="IPR046896">
    <property type="entry name" value="Cup1-like_N"/>
</dbReference>
<dbReference type="OrthoDB" id="6508832at2759"/>
<protein>
    <recommendedName>
        <fullName evidence="2">Complex 1 LYR protein domain-containing protein</fullName>
    </recommendedName>
</protein>
<evidence type="ECO:0000259" key="2">
    <source>
        <dbReference type="Pfam" id="PF05347"/>
    </source>
</evidence>